<reference evidence="5" key="1">
    <citation type="submission" date="2016-10" db="EMBL/GenBank/DDBJ databases">
        <authorList>
            <person name="Varghese N."/>
            <person name="Submissions S."/>
        </authorList>
    </citation>
    <scope>NUCLEOTIDE SEQUENCE [LARGE SCALE GENOMIC DNA]</scope>
    <source>
        <strain evidence="5">DSM 24740</strain>
    </source>
</reference>
<dbReference type="RefSeq" id="WP_090173069.1">
    <property type="nucleotide sequence ID" value="NZ_FOFB01000037.1"/>
</dbReference>
<evidence type="ECO:0000256" key="1">
    <source>
        <dbReference type="PROSITE-ProRule" id="PRU00169"/>
    </source>
</evidence>
<evidence type="ECO:0000313" key="4">
    <source>
        <dbReference type="EMBL" id="SER36067.1"/>
    </source>
</evidence>
<feature type="modified residue" description="4-aspartylphosphate" evidence="1">
    <location>
        <position position="63"/>
    </location>
</feature>
<dbReference type="InterPro" id="IPR001789">
    <property type="entry name" value="Sig_transdc_resp-reg_receiver"/>
</dbReference>
<dbReference type="OrthoDB" id="2168082at2"/>
<keyword evidence="5" id="KW-1185">Reference proteome</keyword>
<dbReference type="SMART" id="SM00448">
    <property type="entry name" value="REC"/>
    <property type="match status" value="1"/>
</dbReference>
<dbReference type="SMART" id="SM00850">
    <property type="entry name" value="LytTR"/>
    <property type="match status" value="1"/>
</dbReference>
<dbReference type="Pfam" id="PF04397">
    <property type="entry name" value="LytTR"/>
    <property type="match status" value="1"/>
</dbReference>
<dbReference type="SUPFAM" id="SSF52172">
    <property type="entry name" value="CheY-like"/>
    <property type="match status" value="1"/>
</dbReference>
<gene>
    <name evidence="4" type="ORF">SAMN05444359_13733</name>
</gene>
<keyword evidence="1" id="KW-0597">Phosphoprotein</keyword>
<evidence type="ECO:0000259" key="2">
    <source>
        <dbReference type="PROSITE" id="PS50110"/>
    </source>
</evidence>
<dbReference type="GO" id="GO:0003677">
    <property type="term" value="F:DNA binding"/>
    <property type="evidence" value="ECO:0007669"/>
    <property type="project" value="InterPro"/>
</dbReference>
<evidence type="ECO:0000259" key="3">
    <source>
        <dbReference type="PROSITE" id="PS50930"/>
    </source>
</evidence>
<dbReference type="InterPro" id="IPR007492">
    <property type="entry name" value="LytTR_DNA-bd_dom"/>
</dbReference>
<dbReference type="Pfam" id="PF00072">
    <property type="entry name" value="Response_reg"/>
    <property type="match status" value="1"/>
</dbReference>
<protein>
    <submittedName>
        <fullName evidence="4">Two component transcriptional regulator, LytTR family</fullName>
    </submittedName>
</protein>
<evidence type="ECO:0000313" key="5">
    <source>
        <dbReference type="Proteomes" id="UP000199021"/>
    </source>
</evidence>
<feature type="domain" description="HTH LytTR-type" evidence="3">
    <location>
        <begin position="154"/>
        <end position="255"/>
    </location>
</feature>
<name>A0A1H9NJZ6_9BACT</name>
<dbReference type="PROSITE" id="PS50930">
    <property type="entry name" value="HTH_LYTTR"/>
    <property type="match status" value="1"/>
</dbReference>
<sequence length="258" mass="29515">MNTTSTPNTITAILIDDEPAALADLRQQIKGLKLAVDILGEAMNIREGLQKIETLRPDLIFLDIGMPGGSGFELLRQLNPKNRPEVIFVTCEERHAMKAIRVSALFYILKPVEEHELQRAVSLARERIRLKSSDQRLEALLSNLEQSNPENKRVGIPSERGLEYVDTNTIVYCEGEKGYTYIYLEDGSNRLSSYSIGEYRKMLEPYGFFAIHRSSLVNRKHVVRNERSGRMVLSNQVELVVSRRRREDVLRWLSAGRK</sequence>
<dbReference type="InParanoid" id="A0A1H9NJZ6"/>
<dbReference type="AlphaFoldDB" id="A0A1H9NJZ6"/>
<accession>A0A1H9NJZ6</accession>
<dbReference type="Gene3D" id="3.40.50.2300">
    <property type="match status" value="1"/>
</dbReference>
<dbReference type="Proteomes" id="UP000199021">
    <property type="component" value="Unassembled WGS sequence"/>
</dbReference>
<dbReference type="EMBL" id="FOFB01000037">
    <property type="protein sequence ID" value="SER36067.1"/>
    <property type="molecule type" value="Genomic_DNA"/>
</dbReference>
<dbReference type="Gene3D" id="2.40.50.1020">
    <property type="entry name" value="LytTr DNA-binding domain"/>
    <property type="match status" value="1"/>
</dbReference>
<dbReference type="InterPro" id="IPR011006">
    <property type="entry name" value="CheY-like_superfamily"/>
</dbReference>
<dbReference type="STRING" id="478744.SAMN05444359_13733"/>
<dbReference type="PANTHER" id="PTHR37299:SF1">
    <property type="entry name" value="STAGE 0 SPORULATION PROTEIN A HOMOLOG"/>
    <property type="match status" value="1"/>
</dbReference>
<feature type="domain" description="Response regulatory" evidence="2">
    <location>
        <begin position="11"/>
        <end position="125"/>
    </location>
</feature>
<proteinExistence type="predicted"/>
<dbReference type="GO" id="GO:0000156">
    <property type="term" value="F:phosphorelay response regulator activity"/>
    <property type="evidence" value="ECO:0007669"/>
    <property type="project" value="InterPro"/>
</dbReference>
<organism evidence="4 5">
    <name type="scientific">Neolewinella agarilytica</name>
    <dbReference type="NCBI Taxonomy" id="478744"/>
    <lineage>
        <taxon>Bacteria</taxon>
        <taxon>Pseudomonadati</taxon>
        <taxon>Bacteroidota</taxon>
        <taxon>Saprospiria</taxon>
        <taxon>Saprospirales</taxon>
        <taxon>Lewinellaceae</taxon>
        <taxon>Neolewinella</taxon>
    </lineage>
</organism>
<dbReference type="PANTHER" id="PTHR37299">
    <property type="entry name" value="TRANSCRIPTIONAL REGULATOR-RELATED"/>
    <property type="match status" value="1"/>
</dbReference>
<dbReference type="PROSITE" id="PS50110">
    <property type="entry name" value="RESPONSE_REGULATORY"/>
    <property type="match status" value="1"/>
</dbReference>
<dbReference type="InterPro" id="IPR046947">
    <property type="entry name" value="LytR-like"/>
</dbReference>